<reference evidence="10 12" key="1">
    <citation type="journal article" date="2011" name="Nature">
        <title>The Medicago genome provides insight into the evolution of rhizobial symbioses.</title>
        <authorList>
            <person name="Young N.D."/>
            <person name="Debelle F."/>
            <person name="Oldroyd G.E."/>
            <person name="Geurts R."/>
            <person name="Cannon S.B."/>
            <person name="Udvardi M.K."/>
            <person name="Benedito V.A."/>
            <person name="Mayer K.F."/>
            <person name="Gouzy J."/>
            <person name="Schoof H."/>
            <person name="Van de Peer Y."/>
            <person name="Proost S."/>
            <person name="Cook D.R."/>
            <person name="Meyers B.C."/>
            <person name="Spannagl M."/>
            <person name="Cheung F."/>
            <person name="De Mita S."/>
            <person name="Krishnakumar V."/>
            <person name="Gundlach H."/>
            <person name="Zhou S."/>
            <person name="Mudge J."/>
            <person name="Bharti A.K."/>
            <person name="Murray J.D."/>
            <person name="Naoumkina M.A."/>
            <person name="Rosen B."/>
            <person name="Silverstein K.A."/>
            <person name="Tang H."/>
            <person name="Rombauts S."/>
            <person name="Zhao P.X."/>
            <person name="Zhou P."/>
            <person name="Barbe V."/>
            <person name="Bardou P."/>
            <person name="Bechner M."/>
            <person name="Bellec A."/>
            <person name="Berger A."/>
            <person name="Berges H."/>
            <person name="Bidwell S."/>
            <person name="Bisseling T."/>
            <person name="Choisne N."/>
            <person name="Couloux A."/>
            <person name="Denny R."/>
            <person name="Deshpande S."/>
            <person name="Dai X."/>
            <person name="Doyle J.J."/>
            <person name="Dudez A.M."/>
            <person name="Farmer A.D."/>
            <person name="Fouteau S."/>
            <person name="Franken C."/>
            <person name="Gibelin C."/>
            <person name="Gish J."/>
            <person name="Goldstein S."/>
            <person name="Gonzalez A.J."/>
            <person name="Green P.J."/>
            <person name="Hallab A."/>
            <person name="Hartog M."/>
            <person name="Hua A."/>
            <person name="Humphray S.J."/>
            <person name="Jeong D.H."/>
            <person name="Jing Y."/>
            <person name="Jocker A."/>
            <person name="Kenton S.M."/>
            <person name="Kim D.J."/>
            <person name="Klee K."/>
            <person name="Lai H."/>
            <person name="Lang C."/>
            <person name="Lin S."/>
            <person name="Macmil S.L."/>
            <person name="Magdelenat G."/>
            <person name="Matthews L."/>
            <person name="McCorrison J."/>
            <person name="Monaghan E.L."/>
            <person name="Mun J.H."/>
            <person name="Najar F.Z."/>
            <person name="Nicholson C."/>
            <person name="Noirot C."/>
            <person name="O'Bleness M."/>
            <person name="Paule C.R."/>
            <person name="Poulain J."/>
            <person name="Prion F."/>
            <person name="Qin B."/>
            <person name="Qu C."/>
            <person name="Retzel E.F."/>
            <person name="Riddle C."/>
            <person name="Sallet E."/>
            <person name="Samain S."/>
            <person name="Samson N."/>
            <person name="Sanders I."/>
            <person name="Saurat O."/>
            <person name="Scarpelli C."/>
            <person name="Schiex T."/>
            <person name="Segurens B."/>
            <person name="Severin A.J."/>
            <person name="Sherrier D.J."/>
            <person name="Shi R."/>
            <person name="Sims S."/>
            <person name="Singer S.R."/>
            <person name="Sinharoy S."/>
            <person name="Sterck L."/>
            <person name="Viollet A."/>
            <person name="Wang B.B."/>
            <person name="Wang K."/>
            <person name="Wang M."/>
            <person name="Wang X."/>
            <person name="Warfsmann J."/>
            <person name="Weissenbach J."/>
            <person name="White D.D."/>
            <person name="White J.D."/>
            <person name="Wiley G.B."/>
            <person name="Wincker P."/>
            <person name="Xing Y."/>
            <person name="Yang L."/>
            <person name="Yao Z."/>
            <person name="Ying F."/>
            <person name="Zhai J."/>
            <person name="Zhou L."/>
            <person name="Zuber A."/>
            <person name="Denarie J."/>
            <person name="Dixon R.A."/>
            <person name="May G.D."/>
            <person name="Schwartz D.C."/>
            <person name="Rogers J."/>
            <person name="Quetier F."/>
            <person name="Town C.D."/>
            <person name="Roe B.A."/>
        </authorList>
    </citation>
    <scope>NUCLEOTIDE SEQUENCE [LARGE SCALE GENOMIC DNA]</scope>
    <source>
        <strain evidence="10">A17</strain>
        <strain evidence="11 12">cv. Jemalong A17</strain>
    </source>
</reference>
<evidence type="ECO:0000256" key="1">
    <source>
        <dbReference type="ARBA" id="ARBA00022614"/>
    </source>
</evidence>
<dbReference type="InterPro" id="IPR027417">
    <property type="entry name" value="P-loop_NTPase"/>
</dbReference>
<evidence type="ECO:0000259" key="9">
    <source>
        <dbReference type="Pfam" id="PF25019"/>
    </source>
</evidence>
<dbReference type="Proteomes" id="UP000002051">
    <property type="component" value="Unassembled WGS sequence"/>
</dbReference>
<dbReference type="Gene3D" id="1.10.10.10">
    <property type="entry name" value="Winged helix-like DNA-binding domain superfamily/Winged helix DNA-binding domain"/>
    <property type="match status" value="1"/>
</dbReference>
<feature type="domain" description="R13L1/DRL21-like LRR repeat region" evidence="9">
    <location>
        <begin position="704"/>
        <end position="828"/>
    </location>
</feature>
<keyword evidence="1" id="KW-0433">Leucine-rich repeat</keyword>
<sequence length="1155" mass="131318">MAAMSLEMSTWHVRVSILLASQHSLTAHLSAILQVLLDRIAHPDFIDFFRGNHLDETLLDKLKMLLLSVTIVLNDAEEKQFFDPFVKEWVDKLKNAAYDADDVLDEIATKAIQDKMDPRFNTTIHQVKDYASSLNPFSKRVQSKIGRIVERLKSILEHKNLLGLKEGGVGKPLSLGSETTSLVDEHRVYGRHGDKEKIIDFLLAGDSNGEWVPVVAIVGTGGVGKTTLAQVLYNDERVRNHFQSRSWASVSETSNVNEITRKAFEYFTLMYSNISDLNILQIKLKDRLDGQRFLLVLDGFWNENFLDWDIFQRPFLSGNYGSRIIVTTRSQSFATLIGADLNHSLSHLSHEDTWKLFASHAFKSVNPTEHPMLAQIGQKIVKKCNGLPLAAKALGSLLRTKDVGEWEGICYSRIWELPTDKCSILPALRLSYSHLPSHLKRCFTYCSIFPKGYEIKKWNLIYLWMAEGILPQQRTDKRMEDVREECFEVLLSRSFFYQSTYHASHYMMHDLIHDVAQFVAGEFCYNLDDNNPRKITTIVRHLSYLQGIYDDPEKFEIFSEFKQLRTFIPFKFSYFVYSSSITSMVSILLPKLKRLRVLSLSHYPITNLSDSIGVLMHMRYLDLSYTGIECLPDSVSTLYNLETLLLSGCRCLTILPENMSNLINLRQLDISGSTVTSMPPKFGKLKSLQVLTNFTVGNARGSKIGELGKLSKLHGTLSIGSLQNVIDAIEASHVQLKSKKCLHELEFKWSTTTHDEESETNVLDMLEPHENVKRLLIQNFGGKKLPNWLGNSPFSSMVFLQLTSCENCKSLPSLGQLSCLEELCISKMKSLQKVGLEFYGNVIEPFKSLKIMKFEDMPSWEEWSTHRFEENEEFPSLLELHIERCPKFTKKLPDHLPSLDKLMITGCQALTSPMPWVPRLRELVLTGCDALVSLSEKMMQGNKCLQIIAINNCSSLVTISMNGLPSTLKSLEIYECRNLQLFHPQSLMLDSHYYFSLEKLHLRCCDSLISFPLSLFHKFEDLHVQNCNNLNFISCFPEGGLHAPKLESLSIIKCVDFSSETAWCLQTMTSLSSLHISGLPSLTSLENTGVQFLTSLKSLKIKACFNLGSLPLDTLVNSLSHLTIRACPLLKLLCKKDTGEYWSMVSRIPFRIIED</sequence>
<dbReference type="Gene3D" id="3.80.10.10">
    <property type="entry name" value="Ribonuclease Inhibitor"/>
    <property type="match status" value="2"/>
</dbReference>
<reference evidence="11" key="3">
    <citation type="submission" date="2015-06" db="UniProtKB">
        <authorList>
            <consortium name="EnsemblPlants"/>
        </authorList>
    </citation>
    <scope>IDENTIFICATION</scope>
    <source>
        <strain evidence="11">cv. Jemalong A17</strain>
    </source>
</reference>
<dbReference type="Pfam" id="PF23559">
    <property type="entry name" value="WHD_DRP"/>
    <property type="match status" value="1"/>
</dbReference>
<dbReference type="InterPro" id="IPR058922">
    <property type="entry name" value="WHD_DRP"/>
</dbReference>
<keyword evidence="2" id="KW-0677">Repeat</keyword>
<dbReference type="SUPFAM" id="SSF52058">
    <property type="entry name" value="L domain-like"/>
    <property type="match status" value="1"/>
</dbReference>
<keyword evidence="12" id="KW-1185">Reference proteome</keyword>
<dbReference type="Pfam" id="PF00931">
    <property type="entry name" value="NB-ARC"/>
    <property type="match status" value="1"/>
</dbReference>
<dbReference type="Gene3D" id="1.10.8.430">
    <property type="entry name" value="Helical domain of apoptotic protease-activating factors"/>
    <property type="match status" value="1"/>
</dbReference>
<dbReference type="InterPro" id="IPR041118">
    <property type="entry name" value="Rx_N"/>
</dbReference>
<dbReference type="PANTHER" id="PTHR36766:SF51">
    <property type="entry name" value="DISEASE RESISTANCE RPP13-LIKE PROTEIN 1"/>
    <property type="match status" value="1"/>
</dbReference>
<reference evidence="10 12" key="2">
    <citation type="journal article" date="2014" name="BMC Genomics">
        <title>An improved genome release (version Mt4.0) for the model legume Medicago truncatula.</title>
        <authorList>
            <person name="Tang H."/>
            <person name="Krishnakumar V."/>
            <person name="Bidwell S."/>
            <person name="Rosen B."/>
            <person name="Chan A."/>
            <person name="Zhou S."/>
            <person name="Gentzbittel L."/>
            <person name="Childs K.L."/>
            <person name="Yandell M."/>
            <person name="Gundlach H."/>
            <person name="Mayer K.F."/>
            <person name="Schwartz D.C."/>
            <person name="Town C.D."/>
        </authorList>
    </citation>
    <scope>GENOME REANNOTATION</scope>
    <source>
        <strain evidence="10">A17</strain>
        <strain evidence="11 12">cv. Jemalong A17</strain>
    </source>
</reference>
<dbReference type="Gene3D" id="3.40.50.300">
    <property type="entry name" value="P-loop containing nucleotide triphosphate hydrolases"/>
    <property type="match status" value="1"/>
</dbReference>
<evidence type="ECO:0000256" key="5">
    <source>
        <dbReference type="ARBA" id="ARBA00022840"/>
    </source>
</evidence>
<name>A0A072TVQ8_MEDTR</name>
<feature type="domain" description="Disease resistance protein winged helix" evidence="8">
    <location>
        <begin position="448"/>
        <end position="516"/>
    </location>
</feature>
<protein>
    <submittedName>
        <fullName evidence="10">NBS-LRR type disease resistance protein</fullName>
    </submittedName>
</protein>
<dbReference type="GO" id="GO:0005524">
    <property type="term" value="F:ATP binding"/>
    <property type="evidence" value="ECO:0007669"/>
    <property type="project" value="UniProtKB-KW"/>
</dbReference>
<dbReference type="Gene3D" id="1.20.5.4130">
    <property type="match status" value="1"/>
</dbReference>
<dbReference type="InterPro" id="IPR032675">
    <property type="entry name" value="LRR_dom_sf"/>
</dbReference>
<evidence type="ECO:0000256" key="3">
    <source>
        <dbReference type="ARBA" id="ARBA00022741"/>
    </source>
</evidence>
<evidence type="ECO:0000256" key="2">
    <source>
        <dbReference type="ARBA" id="ARBA00022737"/>
    </source>
</evidence>
<dbReference type="Pfam" id="PF18052">
    <property type="entry name" value="Rx_N"/>
    <property type="match status" value="1"/>
</dbReference>
<evidence type="ECO:0000259" key="6">
    <source>
        <dbReference type="Pfam" id="PF00931"/>
    </source>
</evidence>
<dbReference type="HOGENOM" id="CLU_000837_8_8_1"/>
<dbReference type="Pfam" id="PF25019">
    <property type="entry name" value="LRR_R13L1-DRL21"/>
    <property type="match status" value="1"/>
</dbReference>
<dbReference type="PaxDb" id="3880-AES88019"/>
<dbReference type="GO" id="GO:0006952">
    <property type="term" value="P:defense response"/>
    <property type="evidence" value="ECO:0007669"/>
    <property type="project" value="UniProtKB-KW"/>
</dbReference>
<accession>A0A072TVQ8</accession>
<dbReference type="SUPFAM" id="SSF52540">
    <property type="entry name" value="P-loop containing nucleoside triphosphate hydrolases"/>
    <property type="match status" value="1"/>
</dbReference>
<feature type="domain" description="Disease resistance N-terminal" evidence="7">
    <location>
        <begin position="29"/>
        <end position="121"/>
    </location>
</feature>
<dbReference type="InterPro" id="IPR042197">
    <property type="entry name" value="Apaf_helical"/>
</dbReference>
<organism evidence="10 12">
    <name type="scientific">Medicago truncatula</name>
    <name type="common">Barrel medic</name>
    <name type="synonym">Medicago tribuloides</name>
    <dbReference type="NCBI Taxonomy" id="3880"/>
    <lineage>
        <taxon>Eukaryota</taxon>
        <taxon>Viridiplantae</taxon>
        <taxon>Streptophyta</taxon>
        <taxon>Embryophyta</taxon>
        <taxon>Tracheophyta</taxon>
        <taxon>Spermatophyta</taxon>
        <taxon>Magnoliopsida</taxon>
        <taxon>eudicotyledons</taxon>
        <taxon>Gunneridae</taxon>
        <taxon>Pentapetalae</taxon>
        <taxon>rosids</taxon>
        <taxon>fabids</taxon>
        <taxon>Fabales</taxon>
        <taxon>Fabaceae</taxon>
        <taxon>Papilionoideae</taxon>
        <taxon>50 kb inversion clade</taxon>
        <taxon>NPAAA clade</taxon>
        <taxon>Hologalegina</taxon>
        <taxon>IRL clade</taxon>
        <taxon>Trifolieae</taxon>
        <taxon>Medicago</taxon>
    </lineage>
</organism>
<evidence type="ECO:0000313" key="11">
    <source>
        <dbReference type="EnsemblPlants" id="KEH17610"/>
    </source>
</evidence>
<dbReference type="PANTHER" id="PTHR36766">
    <property type="entry name" value="PLANT BROAD-SPECTRUM MILDEW RESISTANCE PROTEIN RPW8"/>
    <property type="match status" value="1"/>
</dbReference>
<keyword evidence="5" id="KW-0067">ATP-binding</keyword>
<dbReference type="FunFam" id="1.10.10.10:FF:000322">
    <property type="entry name" value="Probable disease resistance protein At1g63360"/>
    <property type="match status" value="1"/>
</dbReference>
<evidence type="ECO:0000313" key="10">
    <source>
        <dbReference type="EMBL" id="KEH17610.1"/>
    </source>
</evidence>
<dbReference type="SUPFAM" id="SSF52047">
    <property type="entry name" value="RNI-like"/>
    <property type="match status" value="1"/>
</dbReference>
<feature type="domain" description="NB-ARC" evidence="6">
    <location>
        <begin position="194"/>
        <end position="363"/>
    </location>
</feature>
<keyword evidence="4" id="KW-0611">Plant defense</keyword>
<proteinExistence type="predicted"/>
<dbReference type="AlphaFoldDB" id="A0A072TVQ8"/>
<dbReference type="GO" id="GO:0043531">
    <property type="term" value="F:ADP binding"/>
    <property type="evidence" value="ECO:0007669"/>
    <property type="project" value="InterPro"/>
</dbReference>
<evidence type="ECO:0000256" key="4">
    <source>
        <dbReference type="ARBA" id="ARBA00022821"/>
    </source>
</evidence>
<dbReference type="eggNOG" id="KOG4658">
    <property type="taxonomic scope" value="Eukaryota"/>
</dbReference>
<keyword evidence="3" id="KW-0547">Nucleotide-binding</keyword>
<evidence type="ECO:0000259" key="8">
    <source>
        <dbReference type="Pfam" id="PF23559"/>
    </source>
</evidence>
<dbReference type="EMBL" id="KL402730">
    <property type="protein sequence ID" value="KEH17610.1"/>
    <property type="molecule type" value="Genomic_DNA"/>
</dbReference>
<dbReference type="EnsemblPlants" id="KEH17610">
    <property type="protein sequence ID" value="KEH17610"/>
    <property type="gene ID" value="MTR_0005s0200"/>
</dbReference>
<dbReference type="InterPro" id="IPR036388">
    <property type="entry name" value="WH-like_DNA-bd_sf"/>
</dbReference>
<dbReference type="InterPro" id="IPR056789">
    <property type="entry name" value="LRR_R13L1-DRL21"/>
</dbReference>
<dbReference type="PRINTS" id="PR00364">
    <property type="entry name" value="DISEASERSIST"/>
</dbReference>
<evidence type="ECO:0000259" key="7">
    <source>
        <dbReference type="Pfam" id="PF18052"/>
    </source>
</evidence>
<dbReference type="GO" id="GO:0051707">
    <property type="term" value="P:response to other organism"/>
    <property type="evidence" value="ECO:0007669"/>
    <property type="project" value="UniProtKB-ARBA"/>
</dbReference>
<dbReference type="InterPro" id="IPR002182">
    <property type="entry name" value="NB-ARC"/>
</dbReference>
<gene>
    <name evidence="10" type="ORF">MTR_0005s0200</name>
</gene>
<evidence type="ECO:0000313" key="12">
    <source>
        <dbReference type="Proteomes" id="UP000002051"/>
    </source>
</evidence>